<evidence type="ECO:0000313" key="3">
    <source>
        <dbReference type="Proteomes" id="UP001211907"/>
    </source>
</evidence>
<feature type="region of interest" description="Disordered" evidence="1">
    <location>
        <begin position="251"/>
        <end position="279"/>
    </location>
</feature>
<keyword evidence="3" id="KW-1185">Reference proteome</keyword>
<reference evidence="2" key="1">
    <citation type="submission" date="2020-05" db="EMBL/GenBank/DDBJ databases">
        <title>Phylogenomic resolution of chytrid fungi.</title>
        <authorList>
            <person name="Stajich J.E."/>
            <person name="Amses K."/>
            <person name="Simmons R."/>
            <person name="Seto K."/>
            <person name="Myers J."/>
            <person name="Bonds A."/>
            <person name="Quandt C.A."/>
            <person name="Barry K."/>
            <person name="Liu P."/>
            <person name="Grigoriev I."/>
            <person name="Longcore J.E."/>
            <person name="James T.Y."/>
        </authorList>
    </citation>
    <scope>NUCLEOTIDE SEQUENCE</scope>
    <source>
        <strain evidence="2">JEL0513</strain>
    </source>
</reference>
<protein>
    <submittedName>
        <fullName evidence="2">Uncharacterized protein</fullName>
    </submittedName>
</protein>
<feature type="region of interest" description="Disordered" evidence="1">
    <location>
        <begin position="86"/>
        <end position="154"/>
    </location>
</feature>
<evidence type="ECO:0000256" key="1">
    <source>
        <dbReference type="SAM" id="MobiDB-lite"/>
    </source>
</evidence>
<dbReference type="Proteomes" id="UP001211907">
    <property type="component" value="Unassembled WGS sequence"/>
</dbReference>
<organism evidence="2 3">
    <name type="scientific">Physocladia obscura</name>
    <dbReference type="NCBI Taxonomy" id="109957"/>
    <lineage>
        <taxon>Eukaryota</taxon>
        <taxon>Fungi</taxon>
        <taxon>Fungi incertae sedis</taxon>
        <taxon>Chytridiomycota</taxon>
        <taxon>Chytridiomycota incertae sedis</taxon>
        <taxon>Chytridiomycetes</taxon>
        <taxon>Chytridiales</taxon>
        <taxon>Chytriomycetaceae</taxon>
        <taxon>Physocladia</taxon>
    </lineage>
</organism>
<feature type="compositionally biased region" description="Acidic residues" evidence="1">
    <location>
        <begin position="128"/>
        <end position="154"/>
    </location>
</feature>
<dbReference type="EMBL" id="JADGJH010000748">
    <property type="protein sequence ID" value="KAJ3123287.1"/>
    <property type="molecule type" value="Genomic_DNA"/>
</dbReference>
<comment type="caution">
    <text evidence="2">The sequence shown here is derived from an EMBL/GenBank/DDBJ whole genome shotgun (WGS) entry which is preliminary data.</text>
</comment>
<sequence>MSINENTIKKQSLSSTFTKQLQHDALRAIDIVLAFWDQEYFALCSQDTQIPFAPLLPRACDEEILRVKQEDLEIWRKENKNSKLFRKESLGNKTQNKRVSQGAKTRNESFSKTESGNIIDSKTRFDETVEESEDLMSEEGYEEEDFQEDNPQDEENLSYHADQNEYTLSETEALEQDSRKVSLEIETVNFESVEEITEFSQTDTAASSEEELKNNFDQGTATEAELVNENRGIFDENPRIRQASSVIDSVSNHSGSHFGHWQPRDTVPQTRQPSHTFRERKSELKVQKPSMITSDQIKARKNSVPKLYDYKFNDGKAGKGWWKYLTKHQSTDEIGQKVQFLTVWSTPTPYSPIPRATAGIWWIYEKSTNEQPVNSNLLAMLDDSNITQVANLHYRFEHSHLTHSIPIPSDASRIPEILFSIDNEFGRAPTAARFAAPYLRIPEIIASSLKISAAVETGQYLNNSALTSDEATQSSRRKQSTNVKVDGNGVPISVIYELIQTENYPLLGPREVMTRHHLDSSGRTESSAVGAPVAQIPGEEEDAIIGIGMKAVLDDIERVKLVEVRKQIRMSELGST</sequence>
<dbReference type="AlphaFoldDB" id="A0AAD5XGT6"/>
<proteinExistence type="predicted"/>
<evidence type="ECO:0000313" key="2">
    <source>
        <dbReference type="EMBL" id="KAJ3123287.1"/>
    </source>
</evidence>
<name>A0AAD5XGT6_9FUNG</name>
<gene>
    <name evidence="2" type="ORF">HK100_011659</name>
</gene>
<feature type="compositionally biased region" description="Polar residues" evidence="1">
    <location>
        <begin position="91"/>
        <end position="104"/>
    </location>
</feature>
<accession>A0AAD5XGT6</accession>